<accession>A0A8S1CM66</accession>
<name>A0A8S1CM66_9INSE</name>
<comment type="similarity">
    <text evidence="2">Belongs to the GILT family.</text>
</comment>
<gene>
    <name evidence="7" type="ORF">CLODIP_2_CD08181</name>
</gene>
<evidence type="ECO:0000256" key="6">
    <source>
        <dbReference type="SAM" id="SignalP"/>
    </source>
</evidence>
<comment type="caution">
    <text evidence="7">The sequence shown here is derived from an EMBL/GenBank/DDBJ whole genome shotgun (WGS) entry which is preliminary data.</text>
</comment>
<dbReference type="GO" id="GO:0005576">
    <property type="term" value="C:extracellular region"/>
    <property type="evidence" value="ECO:0007669"/>
    <property type="project" value="UniProtKB-SubCell"/>
</dbReference>
<protein>
    <recommendedName>
        <fullName evidence="9">Saposin A-type domain-containing protein</fullName>
    </recommendedName>
</protein>
<evidence type="ECO:0000256" key="5">
    <source>
        <dbReference type="ARBA" id="ARBA00023180"/>
    </source>
</evidence>
<evidence type="ECO:0000256" key="2">
    <source>
        <dbReference type="ARBA" id="ARBA00005679"/>
    </source>
</evidence>
<keyword evidence="8" id="KW-1185">Reference proteome</keyword>
<dbReference type="AlphaFoldDB" id="A0A8S1CM66"/>
<dbReference type="PANTHER" id="PTHR13234">
    <property type="entry name" value="GAMMA-INTERFERON INDUCIBLE LYSOSOMAL THIOL REDUCTASE GILT"/>
    <property type="match status" value="1"/>
</dbReference>
<evidence type="ECO:0000313" key="8">
    <source>
        <dbReference type="Proteomes" id="UP000494165"/>
    </source>
</evidence>
<feature type="signal peptide" evidence="6">
    <location>
        <begin position="1"/>
        <end position="19"/>
    </location>
</feature>
<evidence type="ECO:0000256" key="3">
    <source>
        <dbReference type="ARBA" id="ARBA00022525"/>
    </source>
</evidence>
<keyword evidence="5" id="KW-0325">Glycoprotein</keyword>
<evidence type="ECO:0000256" key="4">
    <source>
        <dbReference type="ARBA" id="ARBA00022729"/>
    </source>
</evidence>
<dbReference type="PANTHER" id="PTHR13234:SF8">
    <property type="entry name" value="GAMMA-INTERFERON-INDUCIBLE LYSOSOMAL THIOL REDUCTASE"/>
    <property type="match status" value="1"/>
</dbReference>
<dbReference type="Pfam" id="PF03227">
    <property type="entry name" value="GILT"/>
    <property type="match status" value="1"/>
</dbReference>
<keyword evidence="4 6" id="KW-0732">Signal</keyword>
<reference evidence="7 8" key="1">
    <citation type="submission" date="2020-04" db="EMBL/GenBank/DDBJ databases">
        <authorList>
            <person name="Alioto T."/>
            <person name="Alioto T."/>
            <person name="Gomez Garrido J."/>
        </authorList>
    </citation>
    <scope>NUCLEOTIDE SEQUENCE [LARGE SCALE GENOMIC DNA]</scope>
</reference>
<evidence type="ECO:0008006" key="9">
    <source>
        <dbReference type="Google" id="ProtNLM"/>
    </source>
</evidence>
<feature type="chain" id="PRO_5035829730" description="Saposin A-type domain-containing protein" evidence="6">
    <location>
        <begin position="20"/>
        <end position="234"/>
    </location>
</feature>
<sequence>MKSLQILLLLCTFGVFFSAQETFNPVKISVYYSVYCDNCRAFFTAKFGPYYERFKSWIDLDLIPFGNSTHKDEGNFEFVCENGPDECVANKWHTCANWIYKARFPEEVANFVNCTLWRDNMFFDDIADCAKKCRLDFLPIQHCVNEIEGSIHLAANAARTSEHVPEITSYPTIDFNGTFDQDLQDLAVLDFKAAICSLIKNPDTGAKPDECNGALMMVPFYSVIISALGLLLRV</sequence>
<dbReference type="InterPro" id="IPR004911">
    <property type="entry name" value="Interferon-induced_GILT"/>
</dbReference>
<organism evidence="7 8">
    <name type="scientific">Cloeon dipterum</name>
    <dbReference type="NCBI Taxonomy" id="197152"/>
    <lineage>
        <taxon>Eukaryota</taxon>
        <taxon>Metazoa</taxon>
        <taxon>Ecdysozoa</taxon>
        <taxon>Arthropoda</taxon>
        <taxon>Hexapoda</taxon>
        <taxon>Insecta</taxon>
        <taxon>Pterygota</taxon>
        <taxon>Palaeoptera</taxon>
        <taxon>Ephemeroptera</taxon>
        <taxon>Pisciforma</taxon>
        <taxon>Baetidae</taxon>
        <taxon>Cloeon</taxon>
    </lineage>
</organism>
<comment type="subcellular location">
    <subcellularLocation>
        <location evidence="1">Secreted</location>
    </subcellularLocation>
</comment>
<dbReference type="OrthoDB" id="958254at2759"/>
<evidence type="ECO:0000256" key="1">
    <source>
        <dbReference type="ARBA" id="ARBA00004613"/>
    </source>
</evidence>
<dbReference type="EMBL" id="CADEPI010000053">
    <property type="protein sequence ID" value="CAB3370533.1"/>
    <property type="molecule type" value="Genomic_DNA"/>
</dbReference>
<keyword evidence="3" id="KW-0964">Secreted</keyword>
<dbReference type="GO" id="GO:0016671">
    <property type="term" value="F:oxidoreductase activity, acting on a sulfur group of donors, disulfide as acceptor"/>
    <property type="evidence" value="ECO:0007669"/>
    <property type="project" value="InterPro"/>
</dbReference>
<dbReference type="Proteomes" id="UP000494165">
    <property type="component" value="Unassembled WGS sequence"/>
</dbReference>
<evidence type="ECO:0000313" key="7">
    <source>
        <dbReference type="EMBL" id="CAB3370533.1"/>
    </source>
</evidence>
<proteinExistence type="inferred from homology"/>